<accession>A0ABU4VJQ9</accession>
<feature type="domain" description="YprB ribonuclease H-like" evidence="6">
    <location>
        <begin position="320"/>
        <end position="508"/>
    </location>
</feature>
<feature type="domain" description="DNA2/NAM7 helicase-like C-terminal" evidence="5">
    <location>
        <begin position="960"/>
        <end position="1130"/>
    </location>
</feature>
<dbReference type="InterPro" id="IPR047187">
    <property type="entry name" value="SF1_C_Upf1"/>
</dbReference>
<dbReference type="CDD" id="cd17934">
    <property type="entry name" value="DEXXQc_Upf1-like"/>
    <property type="match status" value="1"/>
</dbReference>
<reference evidence="7 8" key="1">
    <citation type="submission" date="2023-11" db="EMBL/GenBank/DDBJ databases">
        <authorList>
            <person name="Xu M."/>
            <person name="Jiang T."/>
        </authorList>
    </citation>
    <scope>NUCLEOTIDE SEQUENCE [LARGE SCALE GENOMIC DNA]</scope>
    <source>
        <strain evidence="7 8">SD</strain>
    </source>
</reference>
<dbReference type="InterPro" id="IPR027417">
    <property type="entry name" value="P-loop_NTPase"/>
</dbReference>
<dbReference type="InterPro" id="IPR019993">
    <property type="entry name" value="RecB_nuclease_TM0106_put"/>
</dbReference>
<dbReference type="CDD" id="cd18808">
    <property type="entry name" value="SF1_C_Upf1"/>
    <property type="match status" value="1"/>
</dbReference>
<dbReference type="EMBL" id="JAXAVX010000004">
    <property type="protein sequence ID" value="MDX8152081.1"/>
    <property type="molecule type" value="Genomic_DNA"/>
</dbReference>
<sequence length="1175" mass="127845">MFLLGQRLITSPTDLAAASACEWSYARRIDERLERIDAFGTETDAMGRRAGELGDVHEHRILERYRERFGAGVVEIPSPFVQGEEELAAAVRSTVAALTNPATQVVFQATFAPAPPAEPFLGFADFLVRGDDERWVVQDSKLARSAKVSALLQLAAYVDQLDLLGIPVSDTVELLLGNGEVSRHHIDDIRPVFRRRWARLREIGDLVLARETATAWRDQDLRACGRCDRCAAEAAVNRDVVLVAGLRTTQRDRLADAEIETIDQLAASTGPVEGIGARTLENLRRQARLQVAASAEAPPPFEIVDPQALAALPAPSPGDLFFDFEGDPLYEAGDGTTWGIDYLFGVSDTEDEFRAWWAHDLGEERQALRAFLDFVAECRARHPDLRIYHYAAYEQTHLASLAARHGVGEDEVDDLLRSHVLVDLYSVVRKALRVGSPSYSIKKLEPLYMTEARDGEGVTTAADSVEEYANARLLRDDGDLEGWRRKLAELEDYNRYDCRSTRHLRDWLLDQAGRSGVPVEAPVVDADDPEPGKDDAPAPLVAELRQVAGLADADAQPVPADEQQRVAALGAAALDFHRREAKAFWWEHFRRVSAPIDDWADTRDVLIVDPAASEVVRDWHKEGRQRKLRRHVRLRGTWAPGSRPAPTSRTGPYVLYDQPAPVPAISSAPTDRAELAVKVLEVDGDGAVLVEEIAPGDPYAILPVALTPARPPKPGELPGAIGEWANRFLDAVPGWPDDAATDVLRRRPPRTRSGSLRAVVDGDFIDALTGSLLDLDESYVAVQGPPGSGKTYVGAHVIARLVRDHGWKVGVVAQSHAVVENLLTKLVTDAGLPAALVGKERKQDAEAAPVAFTALASGKQPEFAQRHRATGFVLGGTAWTFANPKRVERAELDLLVIDEAGQFSLAATMASSVAARNLLLLGDPQQLPQVSQVTHPAPVDRSALAWIADGSDVLPAEFGYFLDRTWRMPPELTAPVSRLSYGGALLAHPQQQHRRLHGVDPGLHVLPVEHHGYAQHSPEEATAVTDLVGDLLGRTWECGEEIRPLAPKDVIVITPYNAQRVTVLEALTAVGIEGVRVGTVDAFQGQEAAVSIVTLAASSAAEVPRGLSFLILRNRLNVAISRATWASWLVHSPGLADHLPARPEGVAELSAFLTLVEGTRPVSSAVAAGRAGRNS</sequence>
<evidence type="ECO:0000313" key="7">
    <source>
        <dbReference type="EMBL" id="MDX8152081.1"/>
    </source>
</evidence>
<dbReference type="SUPFAM" id="SSF53098">
    <property type="entry name" value="Ribonuclease H-like"/>
    <property type="match status" value="1"/>
</dbReference>
<evidence type="ECO:0000313" key="8">
    <source>
        <dbReference type="Proteomes" id="UP001277761"/>
    </source>
</evidence>
<dbReference type="InterPro" id="IPR050534">
    <property type="entry name" value="Coronavir_polyprotein_1ab"/>
</dbReference>
<gene>
    <name evidence="7" type="ORF">SK069_10785</name>
</gene>
<dbReference type="SUPFAM" id="SSF52540">
    <property type="entry name" value="P-loop containing nucleoside triphosphate hydrolases"/>
    <property type="match status" value="1"/>
</dbReference>
<dbReference type="InterPro" id="IPR012337">
    <property type="entry name" value="RNaseH-like_sf"/>
</dbReference>
<evidence type="ECO:0000259" key="6">
    <source>
        <dbReference type="Pfam" id="PF13482"/>
    </source>
</evidence>
<proteinExistence type="predicted"/>
<evidence type="ECO:0000259" key="5">
    <source>
        <dbReference type="Pfam" id="PF13087"/>
    </source>
</evidence>
<dbReference type="RefSeq" id="WP_319954236.1">
    <property type="nucleotide sequence ID" value="NZ_JAXAVX010000004.1"/>
</dbReference>
<organism evidence="7 8">
    <name type="scientific">Patulibacter brassicae</name>
    <dbReference type="NCBI Taxonomy" id="1705717"/>
    <lineage>
        <taxon>Bacteria</taxon>
        <taxon>Bacillati</taxon>
        <taxon>Actinomycetota</taxon>
        <taxon>Thermoleophilia</taxon>
        <taxon>Solirubrobacterales</taxon>
        <taxon>Patulibacteraceae</taxon>
        <taxon>Patulibacter</taxon>
    </lineage>
</organism>
<dbReference type="Pfam" id="PF13604">
    <property type="entry name" value="AAA_30"/>
    <property type="match status" value="1"/>
</dbReference>
<keyword evidence="3" id="KW-0347">Helicase</keyword>
<protein>
    <submittedName>
        <fullName evidence="7">TM0106 family RecB-like putative nuclease</fullName>
    </submittedName>
</protein>
<dbReference type="InterPro" id="IPR038720">
    <property type="entry name" value="YprB_RNase_H-like_dom"/>
</dbReference>
<keyword evidence="4" id="KW-0067">ATP-binding</keyword>
<evidence type="ECO:0000256" key="1">
    <source>
        <dbReference type="ARBA" id="ARBA00022741"/>
    </source>
</evidence>
<name>A0ABU4VJQ9_9ACTN</name>
<keyword evidence="8" id="KW-1185">Reference proteome</keyword>
<keyword evidence="1" id="KW-0547">Nucleotide-binding</keyword>
<dbReference type="NCBIfam" id="TIGR03491">
    <property type="entry name" value="TM0106 family RecB-like putative nuclease"/>
    <property type="match status" value="1"/>
</dbReference>
<dbReference type="PANTHER" id="PTHR43788">
    <property type="entry name" value="DNA2/NAM7 HELICASE FAMILY MEMBER"/>
    <property type="match status" value="1"/>
</dbReference>
<dbReference type="Gene3D" id="3.40.50.300">
    <property type="entry name" value="P-loop containing nucleotide triphosphate hydrolases"/>
    <property type="match status" value="2"/>
</dbReference>
<comment type="caution">
    <text evidence="7">The sequence shown here is derived from an EMBL/GenBank/DDBJ whole genome shotgun (WGS) entry which is preliminary data.</text>
</comment>
<keyword evidence="2" id="KW-0378">Hydrolase</keyword>
<dbReference type="Pfam" id="PF13087">
    <property type="entry name" value="AAA_12"/>
    <property type="match status" value="1"/>
</dbReference>
<dbReference type="Proteomes" id="UP001277761">
    <property type="component" value="Unassembled WGS sequence"/>
</dbReference>
<dbReference type="PANTHER" id="PTHR43788:SF8">
    <property type="entry name" value="DNA-BINDING PROTEIN SMUBP-2"/>
    <property type="match status" value="1"/>
</dbReference>
<evidence type="ECO:0000256" key="4">
    <source>
        <dbReference type="ARBA" id="ARBA00022840"/>
    </source>
</evidence>
<dbReference type="Pfam" id="PF13482">
    <property type="entry name" value="RNase_H_2"/>
    <property type="match status" value="1"/>
</dbReference>
<dbReference type="InterPro" id="IPR041679">
    <property type="entry name" value="DNA2/NAM7-like_C"/>
</dbReference>
<evidence type="ECO:0000256" key="3">
    <source>
        <dbReference type="ARBA" id="ARBA00022806"/>
    </source>
</evidence>
<evidence type="ECO:0000256" key="2">
    <source>
        <dbReference type="ARBA" id="ARBA00022801"/>
    </source>
</evidence>